<dbReference type="GeneID" id="37219422"/>
<protein>
    <submittedName>
        <fullName evidence="2">Uncharacterized protein</fullName>
    </submittedName>
</protein>
<accession>A0A395GLE5</accession>
<dbReference type="VEuPathDB" id="FungiDB:BO80DRAFT_241902"/>
<dbReference type="RefSeq" id="XP_025570542.1">
    <property type="nucleotide sequence ID" value="XM_025714557.1"/>
</dbReference>
<dbReference type="AlphaFoldDB" id="A0A395GLE5"/>
<evidence type="ECO:0000313" key="2">
    <source>
        <dbReference type="EMBL" id="RAK96214.1"/>
    </source>
</evidence>
<name>A0A395GLE5_9EURO</name>
<gene>
    <name evidence="2" type="ORF">BO80DRAFT_241902</name>
</gene>
<reference evidence="2 3" key="1">
    <citation type="submission" date="2018-02" db="EMBL/GenBank/DDBJ databases">
        <title>The genomes of Aspergillus section Nigri reveals drivers in fungal speciation.</title>
        <authorList>
            <consortium name="DOE Joint Genome Institute"/>
            <person name="Vesth T.C."/>
            <person name="Nybo J."/>
            <person name="Theobald S."/>
            <person name="Brandl J."/>
            <person name="Frisvad J.C."/>
            <person name="Nielsen K.F."/>
            <person name="Lyhne E.K."/>
            <person name="Kogle M.E."/>
            <person name="Kuo A."/>
            <person name="Riley R."/>
            <person name="Clum A."/>
            <person name="Nolan M."/>
            <person name="Lipzen A."/>
            <person name="Salamov A."/>
            <person name="Henrissat B."/>
            <person name="Wiebenga A."/>
            <person name="De vries R.P."/>
            <person name="Grigoriev I.V."/>
            <person name="Mortensen U.H."/>
            <person name="Andersen M.R."/>
            <person name="Baker S.E."/>
        </authorList>
    </citation>
    <scope>NUCLEOTIDE SEQUENCE [LARGE SCALE GENOMIC DNA]</scope>
    <source>
        <strain evidence="2 3">CBS 121593</strain>
    </source>
</reference>
<organism evidence="2 3">
    <name type="scientific">Aspergillus ibericus CBS 121593</name>
    <dbReference type="NCBI Taxonomy" id="1448316"/>
    <lineage>
        <taxon>Eukaryota</taxon>
        <taxon>Fungi</taxon>
        <taxon>Dikarya</taxon>
        <taxon>Ascomycota</taxon>
        <taxon>Pezizomycotina</taxon>
        <taxon>Eurotiomycetes</taxon>
        <taxon>Eurotiomycetidae</taxon>
        <taxon>Eurotiales</taxon>
        <taxon>Aspergillaceae</taxon>
        <taxon>Aspergillus</taxon>
        <taxon>Aspergillus subgen. Circumdati</taxon>
    </lineage>
</organism>
<evidence type="ECO:0000313" key="3">
    <source>
        <dbReference type="Proteomes" id="UP000249402"/>
    </source>
</evidence>
<feature type="compositionally biased region" description="Basic and acidic residues" evidence="1">
    <location>
        <begin position="99"/>
        <end position="113"/>
    </location>
</feature>
<sequence>MAGKPVINVGFVSNFRAGSLGRNKEDSRGRTGGWRAQSQWRRRDGMRRSRMQSLVSRVTGVRLTVAGDSLYRKAGRTVGFRSAGRAQQRSGTGARHRRSTTEVEAKRHGDRNGMGRWDWPGSNKTRLVDKDRKRRLVAASKLGARDAWRAVMSSGPSGGA</sequence>
<dbReference type="Proteomes" id="UP000249402">
    <property type="component" value="Unassembled WGS sequence"/>
</dbReference>
<keyword evidence="3" id="KW-1185">Reference proteome</keyword>
<feature type="region of interest" description="Disordered" evidence="1">
    <location>
        <begin position="18"/>
        <end position="48"/>
    </location>
</feature>
<proteinExistence type="predicted"/>
<feature type="region of interest" description="Disordered" evidence="1">
    <location>
        <begin position="79"/>
        <end position="122"/>
    </location>
</feature>
<dbReference type="EMBL" id="KZ824479">
    <property type="protein sequence ID" value="RAK96214.1"/>
    <property type="molecule type" value="Genomic_DNA"/>
</dbReference>
<evidence type="ECO:0000256" key="1">
    <source>
        <dbReference type="SAM" id="MobiDB-lite"/>
    </source>
</evidence>